<evidence type="ECO:0000313" key="3">
    <source>
        <dbReference type="Proteomes" id="UP000523000"/>
    </source>
</evidence>
<dbReference type="AlphaFoldDB" id="A0A839QHN8"/>
<accession>A0A839QHN8</accession>
<proteinExistence type="predicted"/>
<organism evidence="2 3">
    <name type="scientific">Paeniglutamicibacter cryotolerans</name>
    <dbReference type="NCBI Taxonomy" id="670079"/>
    <lineage>
        <taxon>Bacteria</taxon>
        <taxon>Bacillati</taxon>
        <taxon>Actinomycetota</taxon>
        <taxon>Actinomycetes</taxon>
        <taxon>Micrococcales</taxon>
        <taxon>Micrococcaceae</taxon>
        <taxon>Paeniglutamicibacter</taxon>
    </lineage>
</organism>
<protein>
    <submittedName>
        <fullName evidence="2">Uncharacterized protein</fullName>
    </submittedName>
</protein>
<keyword evidence="1" id="KW-0812">Transmembrane</keyword>
<keyword evidence="1" id="KW-0472">Membrane</keyword>
<evidence type="ECO:0000256" key="1">
    <source>
        <dbReference type="SAM" id="Phobius"/>
    </source>
</evidence>
<name>A0A839QHN8_9MICC</name>
<dbReference type="EMBL" id="JACHVS010000001">
    <property type="protein sequence ID" value="MBB2994015.1"/>
    <property type="molecule type" value="Genomic_DNA"/>
</dbReference>
<dbReference type="RefSeq" id="WP_183509376.1">
    <property type="nucleotide sequence ID" value="NZ_BAABGK010000010.1"/>
</dbReference>
<reference evidence="2 3" key="1">
    <citation type="submission" date="2020-08" db="EMBL/GenBank/DDBJ databases">
        <title>Sequencing the genomes of 1000 actinobacteria strains.</title>
        <authorList>
            <person name="Klenk H.-P."/>
        </authorList>
    </citation>
    <scope>NUCLEOTIDE SEQUENCE [LARGE SCALE GENOMIC DNA]</scope>
    <source>
        <strain evidence="2 3">DSM 22826</strain>
    </source>
</reference>
<feature type="transmembrane region" description="Helical" evidence="1">
    <location>
        <begin position="20"/>
        <end position="39"/>
    </location>
</feature>
<sequence length="138" mass="14469">MGHTAGTAGLVPGSVAGPHFLVAIVLPAAATALLVALAVRRPPLGTLDEQENDALRRIRVNRLLRTGSWAVLIIGGASLNYVDRPVTDLGPVFLLPLLSLIANIGQGLRLVARVVLVPWAPPKLAQRLSPTPGMRALT</sequence>
<keyword evidence="3" id="KW-1185">Reference proteome</keyword>
<comment type="caution">
    <text evidence="2">The sequence shown here is derived from an EMBL/GenBank/DDBJ whole genome shotgun (WGS) entry which is preliminary data.</text>
</comment>
<evidence type="ECO:0000313" key="2">
    <source>
        <dbReference type="EMBL" id="MBB2994015.1"/>
    </source>
</evidence>
<dbReference type="Proteomes" id="UP000523000">
    <property type="component" value="Unassembled WGS sequence"/>
</dbReference>
<keyword evidence="1" id="KW-1133">Transmembrane helix</keyword>
<gene>
    <name evidence="2" type="ORF">E9229_000206</name>
</gene>